<evidence type="ECO:0000256" key="1">
    <source>
        <dbReference type="SAM" id="Coils"/>
    </source>
</evidence>
<evidence type="ECO:0000313" key="5">
    <source>
        <dbReference type="Proteomes" id="UP000028780"/>
    </source>
</evidence>
<feature type="coiled-coil region" evidence="1">
    <location>
        <begin position="495"/>
        <end position="587"/>
    </location>
</feature>
<dbReference type="STRING" id="156978.CIMIT_04765"/>
<dbReference type="RefSeq" id="WP_038589842.1">
    <property type="nucleotide sequence ID" value="NZ_CP009211.1"/>
</dbReference>
<dbReference type="PANTHER" id="PTHR41259:SF1">
    <property type="entry name" value="DOUBLE-STRAND BREAK REPAIR RAD50 ATPASE, PUTATIVE-RELATED"/>
    <property type="match status" value="1"/>
</dbReference>
<dbReference type="Pfam" id="PF13175">
    <property type="entry name" value="AAA_15"/>
    <property type="match status" value="1"/>
</dbReference>
<feature type="coiled-coil region" evidence="1">
    <location>
        <begin position="318"/>
        <end position="385"/>
    </location>
</feature>
<dbReference type="EMBL" id="CP009211">
    <property type="protein sequence ID" value="AIJ33300.1"/>
    <property type="molecule type" value="Genomic_DNA"/>
</dbReference>
<protein>
    <submittedName>
        <fullName evidence="4">DNA repair ATPase</fullName>
    </submittedName>
</protein>
<dbReference type="SUPFAM" id="SSF52540">
    <property type="entry name" value="P-loop containing nucleoside triphosphate hydrolases"/>
    <property type="match status" value="1"/>
</dbReference>
<keyword evidence="1" id="KW-0175">Coiled coil</keyword>
<feature type="coiled-coil region" evidence="1">
    <location>
        <begin position="245"/>
        <end position="286"/>
    </location>
</feature>
<dbReference type="PANTHER" id="PTHR41259">
    <property type="entry name" value="DOUBLE-STRAND BREAK REPAIR RAD50 ATPASE, PUTATIVE-RELATED"/>
    <property type="match status" value="1"/>
</dbReference>
<dbReference type="EMBL" id="LT906467">
    <property type="protein sequence ID" value="SNV66507.1"/>
    <property type="molecule type" value="Genomic_DNA"/>
</dbReference>
<proteinExistence type="predicted"/>
<dbReference type="Gene3D" id="3.40.50.300">
    <property type="entry name" value="P-loop containing nucleotide triphosphate hydrolases"/>
    <property type="match status" value="2"/>
</dbReference>
<evidence type="ECO:0000259" key="2">
    <source>
        <dbReference type="Pfam" id="PF13175"/>
    </source>
</evidence>
<feature type="coiled-coil region" evidence="1">
    <location>
        <begin position="630"/>
        <end position="735"/>
    </location>
</feature>
<dbReference type="OrthoDB" id="3177877at2"/>
<reference evidence="3 5" key="1">
    <citation type="submission" date="2014-08" db="EMBL/GenBank/DDBJ databases">
        <title>Complete genome sequence of Corynebacterium imitans DSM 44264, isolated from a five-month-old boy with suspected pharyngeal diphtheria.</title>
        <authorList>
            <person name="Mollmann S."/>
            <person name="Albersmeier A."/>
            <person name="Ruckert C."/>
            <person name="Tauch A."/>
        </authorList>
    </citation>
    <scope>NUCLEOTIDE SEQUENCE [LARGE SCALE GENOMIC DNA]</scope>
    <source>
        <strain evidence="3 5">DSM 44264</strain>
    </source>
</reference>
<dbReference type="KEGG" id="cii:CIMIT_04765"/>
<dbReference type="AlphaFoldDB" id="A0A076NNB8"/>
<evidence type="ECO:0000313" key="4">
    <source>
        <dbReference type="EMBL" id="SNV66507.1"/>
    </source>
</evidence>
<dbReference type="Proteomes" id="UP000215374">
    <property type="component" value="Chromosome 1"/>
</dbReference>
<dbReference type="Proteomes" id="UP000028780">
    <property type="component" value="Chromosome"/>
</dbReference>
<evidence type="ECO:0000313" key="6">
    <source>
        <dbReference type="Proteomes" id="UP000215374"/>
    </source>
</evidence>
<feature type="coiled-coil region" evidence="1">
    <location>
        <begin position="194"/>
        <end position="221"/>
    </location>
</feature>
<dbReference type="eggNOG" id="COG0419">
    <property type="taxonomic scope" value="Bacteria"/>
</dbReference>
<feature type="domain" description="Endonuclease GajA/Old nuclease/RecF-like AAA" evidence="2">
    <location>
        <begin position="1"/>
        <end position="344"/>
    </location>
</feature>
<sequence>MRIHSLTITNFRAIEHLELKELPETGVIIVHGPNEAGKSTILEGIDLVLNERHSAKGKKIAKYAPANKDVGPEVELSAAVGEVEFTVRKRWLKSPQAELTVRAPRRENFTGRNADDELARILDEHLDRTLMETLFLRQGELDPAVQAAGVPTIATALDAGEGAGESGAEDTQLMQEVDAEYAKYWTNAANPKPKAAFKKLATDVEQAREEYEARVAEVESLSRYVDEVARREEEITQVDTELPGAEEALAKRVQEAKAAEELAEKLGQANAKREQAAHERKRATQDLEARTALAERVAVLRKEEADLRTSLEPAREAAEDEETQVTQLREGLTKAKEAVAAARAEVKKAEQRRDFARATQRHATVEAHLKRVKEAEKAYREALDATPAKEITDADVRAAETAENEVALQRKLRDAASSKVELSGKDGTVTVDGETVEVQATESAEINVFDGTRIDIEGFQLTYRAAQGAQDPREAVREAEAALAELLEAAGCESVEELRDLRDAHKAQAAEVEAARRRREDVLAGADREELASEHERLAASIAELAEALGVDDKAESIDEADAENAVRDAHTALGAAEREAEQAEAALKPYAELKAAKALAVLEARVEAKATEAAGADKEFAAAEDAQPREALEAAHKEAEAALETATQEADTLAAAADEADVELAHTLLEAEQARVANMQQRKNEATIRITELRGRIEQATGAAEQADKAEARLEKAETELDKATRRAEAIKLLRTTLYACREEARAKYTAPFNAAIRKRARVIYGKDVDFNFGEGLQITDRSLGDVTVPLQSLSGGAKEQLALLTRFAIADLVTETGETAPVPVVVDDALGATDPERLALMNTLFTQAGKNAQVLVLTCFPQRFDRVAAAKTVHIDELKHADEQ</sequence>
<dbReference type="HOGENOM" id="CLU_015046_1_0_11"/>
<accession>A0A076NNB8</accession>
<reference evidence="4 6" key="2">
    <citation type="submission" date="2017-06" db="EMBL/GenBank/DDBJ databases">
        <authorList>
            <consortium name="Pathogen Informatics"/>
        </authorList>
    </citation>
    <scope>NUCLEOTIDE SEQUENCE [LARGE SCALE GENOMIC DNA]</scope>
    <source>
        <strain evidence="4 6">NCTC13015</strain>
    </source>
</reference>
<organism evidence="3 5">
    <name type="scientific">Corynebacterium imitans</name>
    <dbReference type="NCBI Taxonomy" id="156978"/>
    <lineage>
        <taxon>Bacteria</taxon>
        <taxon>Bacillati</taxon>
        <taxon>Actinomycetota</taxon>
        <taxon>Actinomycetes</taxon>
        <taxon>Mycobacteriales</taxon>
        <taxon>Corynebacteriaceae</taxon>
        <taxon>Corynebacterium</taxon>
    </lineage>
</organism>
<evidence type="ECO:0000313" key="3">
    <source>
        <dbReference type="EMBL" id="AIJ33300.1"/>
    </source>
</evidence>
<dbReference type="InterPro" id="IPR027417">
    <property type="entry name" value="P-loop_NTPase"/>
</dbReference>
<name>A0A076NNB8_9CORY</name>
<keyword evidence="5" id="KW-1185">Reference proteome</keyword>
<dbReference type="InterPro" id="IPR041685">
    <property type="entry name" value="AAA_GajA/Old/RecF-like"/>
</dbReference>
<gene>
    <name evidence="3" type="ORF">CIMIT_04765</name>
    <name evidence="4" type="ORF">SAMEA4535761_01018</name>
</gene>